<evidence type="ECO:0000313" key="3">
    <source>
        <dbReference type="EMBL" id="MXV64089.1"/>
    </source>
</evidence>
<feature type="transmembrane region" description="Helical" evidence="2">
    <location>
        <begin position="276"/>
        <end position="303"/>
    </location>
</feature>
<accession>A0A6B0VU56</accession>
<evidence type="ECO:0000313" key="4">
    <source>
        <dbReference type="Proteomes" id="UP000434101"/>
    </source>
</evidence>
<keyword evidence="4" id="KW-1185">Reference proteome</keyword>
<keyword evidence="2" id="KW-1133">Transmembrane helix</keyword>
<keyword evidence="2" id="KW-0472">Membrane</keyword>
<evidence type="ECO:0000256" key="2">
    <source>
        <dbReference type="SAM" id="Phobius"/>
    </source>
</evidence>
<dbReference type="RefSeq" id="WP_160067063.1">
    <property type="nucleotide sequence ID" value="NZ_WUYX01000069.1"/>
</dbReference>
<dbReference type="OrthoDB" id="170690at2157"/>
<feature type="region of interest" description="Disordered" evidence="1">
    <location>
        <begin position="90"/>
        <end position="145"/>
    </location>
</feature>
<dbReference type="Proteomes" id="UP000434101">
    <property type="component" value="Unassembled WGS sequence"/>
</dbReference>
<proteinExistence type="predicted"/>
<sequence>MPPTDVILTGVVALFGLAFLGAGLYVASIGVSRIQVARGLRAAGPIPLSEVADSSGLVEFEGTARATDEGTLEGPLSGADCLAYTVSARRRDGDGSSGTGGDGGAGSKGISGPDSDGSDGPSGPTSLEDTDGSGESWQLDGRASASTPFAVEDGAARVAVDPTNAVLSLDDWETTQTPWLAAADLEAGAHDRLDAIGLSELERDATAESSNATATVRQYREQRLEPGGDVHVFGGSVVDSGDSTRPVTVAGDDWFEVSVGDRSSVLPERRRSGSMYVVFGGLIAVPGAGLTIAGIVGLVSTLLL</sequence>
<comment type="caution">
    <text evidence="3">The sequence shown here is derived from an EMBL/GenBank/DDBJ whole genome shotgun (WGS) entry which is preliminary data.</text>
</comment>
<organism evidence="3 4">
    <name type="scientific">Natronorubrum halalkaliphilum</name>
    <dbReference type="NCBI Taxonomy" id="2691917"/>
    <lineage>
        <taxon>Archaea</taxon>
        <taxon>Methanobacteriati</taxon>
        <taxon>Methanobacteriota</taxon>
        <taxon>Stenosarchaea group</taxon>
        <taxon>Halobacteria</taxon>
        <taxon>Halobacteriales</taxon>
        <taxon>Natrialbaceae</taxon>
        <taxon>Natronorubrum</taxon>
    </lineage>
</organism>
<keyword evidence="2" id="KW-0812">Transmembrane</keyword>
<feature type="transmembrane region" description="Helical" evidence="2">
    <location>
        <begin position="6"/>
        <end position="31"/>
    </location>
</feature>
<dbReference type="AlphaFoldDB" id="A0A6B0VU56"/>
<name>A0A6B0VU56_9EURY</name>
<protein>
    <submittedName>
        <fullName evidence="3">Uncharacterized protein</fullName>
    </submittedName>
</protein>
<reference evidence="3 4" key="1">
    <citation type="submission" date="2020-01" db="EMBL/GenBank/DDBJ databases">
        <title>Natronorubrum sp. JWXQ-INN 674 isolated from Inner Mongolia Autonomous Region of China.</title>
        <authorList>
            <person name="Xue Q."/>
        </authorList>
    </citation>
    <scope>NUCLEOTIDE SEQUENCE [LARGE SCALE GENOMIC DNA]</scope>
    <source>
        <strain evidence="3 4">JWXQ-INN-674</strain>
    </source>
</reference>
<feature type="compositionally biased region" description="Gly residues" evidence="1">
    <location>
        <begin position="95"/>
        <end position="109"/>
    </location>
</feature>
<dbReference type="EMBL" id="WUYX01000069">
    <property type="protein sequence ID" value="MXV64089.1"/>
    <property type="molecule type" value="Genomic_DNA"/>
</dbReference>
<feature type="compositionally biased region" description="Low complexity" evidence="1">
    <location>
        <begin position="110"/>
        <end position="126"/>
    </location>
</feature>
<evidence type="ECO:0000256" key="1">
    <source>
        <dbReference type="SAM" id="MobiDB-lite"/>
    </source>
</evidence>
<gene>
    <name evidence="3" type="ORF">GS429_18865</name>
</gene>